<reference evidence="4 5" key="1">
    <citation type="submission" date="2017-10" db="EMBL/GenBank/DDBJ databases">
        <title>Sphingobium yanoikuyae S72.</title>
        <authorList>
            <person name="Sanchez E."/>
            <person name="Bustos P."/>
            <person name="Mendoza P."/>
            <person name="Guo X."/>
            <person name="Mendoza A."/>
        </authorList>
    </citation>
    <scope>NUCLEOTIDE SEQUENCE [LARGE SCALE GENOMIC DNA]</scope>
    <source>
        <strain evidence="4 5">S72</strain>
    </source>
</reference>
<dbReference type="Proteomes" id="UP000219422">
    <property type="component" value="Chromosome"/>
</dbReference>
<dbReference type="InterPro" id="IPR050109">
    <property type="entry name" value="HTH-type_TetR-like_transc_reg"/>
</dbReference>
<evidence type="ECO:0000313" key="5">
    <source>
        <dbReference type="Proteomes" id="UP000219422"/>
    </source>
</evidence>
<proteinExistence type="predicted"/>
<dbReference type="Pfam" id="PF00440">
    <property type="entry name" value="TetR_N"/>
    <property type="match status" value="1"/>
</dbReference>
<dbReference type="EMBL" id="CP023741">
    <property type="protein sequence ID" value="ATI80740.1"/>
    <property type="molecule type" value="Genomic_DNA"/>
</dbReference>
<dbReference type="GO" id="GO:0003700">
    <property type="term" value="F:DNA-binding transcription factor activity"/>
    <property type="evidence" value="ECO:0007669"/>
    <property type="project" value="TreeGrafter"/>
</dbReference>
<protein>
    <recommendedName>
        <fullName evidence="3">HTH tetR-type domain-containing protein</fullName>
    </recommendedName>
</protein>
<dbReference type="PANTHER" id="PTHR30055">
    <property type="entry name" value="HTH-TYPE TRANSCRIPTIONAL REGULATOR RUTR"/>
    <property type="match status" value="1"/>
</dbReference>
<sequence>MMDARKKDERVTMSAAAAPVKPNATMRILKAAGYLFRVHGFAGTSMDAIAASARMSKRTLYACFPEKRAILEAVLDQFIAQRFAAIGRLTLGVSGDDAILNTLAQGLKDAATDQEALVMYRLLIAEAGSLPEMALLASRHGLEQAIDLMRQPFLNLGVEDPAAATRLLYDLAVLAPMHRCLVGTEALHVDVGRIVQIVLAAMRPAE</sequence>
<name>A0A291N0P6_SPHYA</name>
<evidence type="ECO:0000256" key="2">
    <source>
        <dbReference type="PROSITE-ProRule" id="PRU00335"/>
    </source>
</evidence>
<dbReference type="Gene3D" id="1.10.357.10">
    <property type="entry name" value="Tetracycline Repressor, domain 2"/>
    <property type="match status" value="1"/>
</dbReference>
<evidence type="ECO:0000259" key="3">
    <source>
        <dbReference type="PROSITE" id="PS50977"/>
    </source>
</evidence>
<dbReference type="PROSITE" id="PS50977">
    <property type="entry name" value="HTH_TETR_2"/>
    <property type="match status" value="1"/>
</dbReference>
<evidence type="ECO:0000313" key="4">
    <source>
        <dbReference type="EMBL" id="ATI80740.1"/>
    </source>
</evidence>
<gene>
    <name evidence="4" type="ORF">A6768_12545</name>
</gene>
<dbReference type="GeneID" id="57777657"/>
<dbReference type="SUPFAM" id="SSF46689">
    <property type="entry name" value="Homeodomain-like"/>
    <property type="match status" value="1"/>
</dbReference>
<evidence type="ECO:0000256" key="1">
    <source>
        <dbReference type="ARBA" id="ARBA00023125"/>
    </source>
</evidence>
<feature type="DNA-binding region" description="H-T-H motif" evidence="2">
    <location>
        <begin position="45"/>
        <end position="64"/>
    </location>
</feature>
<dbReference type="PANTHER" id="PTHR30055:SF226">
    <property type="entry name" value="HTH-TYPE TRANSCRIPTIONAL REGULATOR PKSA"/>
    <property type="match status" value="1"/>
</dbReference>
<feature type="domain" description="HTH tetR-type" evidence="3">
    <location>
        <begin position="22"/>
        <end position="82"/>
    </location>
</feature>
<dbReference type="GO" id="GO:0000976">
    <property type="term" value="F:transcription cis-regulatory region binding"/>
    <property type="evidence" value="ECO:0007669"/>
    <property type="project" value="TreeGrafter"/>
</dbReference>
<dbReference type="RefSeq" id="WP_097383865.1">
    <property type="nucleotide sequence ID" value="NZ_CP023741.1"/>
</dbReference>
<organism evidence="4 5">
    <name type="scientific">Sphingobium yanoikuyae</name>
    <name type="common">Sphingomonas yanoikuyae</name>
    <dbReference type="NCBI Taxonomy" id="13690"/>
    <lineage>
        <taxon>Bacteria</taxon>
        <taxon>Pseudomonadati</taxon>
        <taxon>Pseudomonadota</taxon>
        <taxon>Alphaproteobacteria</taxon>
        <taxon>Sphingomonadales</taxon>
        <taxon>Sphingomonadaceae</taxon>
        <taxon>Sphingobium</taxon>
    </lineage>
</organism>
<keyword evidence="1 2" id="KW-0238">DNA-binding</keyword>
<dbReference type="AlphaFoldDB" id="A0A291N0P6"/>
<dbReference type="PRINTS" id="PR00455">
    <property type="entry name" value="HTHTETR"/>
</dbReference>
<dbReference type="InterPro" id="IPR001647">
    <property type="entry name" value="HTH_TetR"/>
</dbReference>
<dbReference type="KEGG" id="sya:A6768_12545"/>
<accession>A0A291N0P6</accession>
<dbReference type="InterPro" id="IPR009057">
    <property type="entry name" value="Homeodomain-like_sf"/>
</dbReference>